<dbReference type="InterPro" id="IPR000515">
    <property type="entry name" value="MetI-like"/>
</dbReference>
<evidence type="ECO:0000256" key="7">
    <source>
        <dbReference type="RuleBase" id="RU363032"/>
    </source>
</evidence>
<dbReference type="eggNOG" id="COG1173">
    <property type="taxonomic scope" value="Bacteria"/>
</dbReference>
<keyword evidence="6 7" id="KW-0472">Membrane</keyword>
<feature type="transmembrane region" description="Helical" evidence="7">
    <location>
        <begin position="186"/>
        <end position="217"/>
    </location>
</feature>
<dbReference type="PANTHER" id="PTHR43386:SF1">
    <property type="entry name" value="D,D-DIPEPTIDE TRANSPORT SYSTEM PERMEASE PROTEIN DDPC-RELATED"/>
    <property type="match status" value="1"/>
</dbReference>
<evidence type="ECO:0000313" key="10">
    <source>
        <dbReference type="Proteomes" id="UP000008812"/>
    </source>
</evidence>
<dbReference type="AlphaFoldDB" id="B3PN68"/>
<sequence length="391" mass="44234">MEKINKNLLKFSKKKQAQISLSNQSTATQLYWKRFFSKKINIFSLVFLSLVLLILIGALFFIKYSPIDPINSSTNLLNNLPSEFSPYVSRNFERGSQLDFIRHIAELESRRASALGIEPVFRILYDSARDAGGDKTINTDIVTLVYSPYDLIKAINLNLTQSSNIKIPSTLILGTNGDGVDIYSRLVLSIFSTLAILIVAMMINIFVGFSLASIVALNTRKWYTRVIDSLATIINSIPELLWIFLLCVFIGTQWWGIFLAFALVSWTSFYEIAKSEIIELRQKEFILSAKATGYNQSQIIYRQLFKQILTTLLIMVADRLAINILSVSSLAFLDFVNETNNLNIGTIFREAMSLIQSNISYILILTLTITIFCISLKLFNNSLATTYNPKI</sequence>
<evidence type="ECO:0000256" key="1">
    <source>
        <dbReference type="ARBA" id="ARBA00004651"/>
    </source>
</evidence>
<dbReference type="InterPro" id="IPR035906">
    <property type="entry name" value="MetI-like_sf"/>
</dbReference>
<feature type="domain" description="ABC transmembrane type-1" evidence="8">
    <location>
        <begin position="190"/>
        <end position="380"/>
    </location>
</feature>
<evidence type="ECO:0000256" key="5">
    <source>
        <dbReference type="ARBA" id="ARBA00022989"/>
    </source>
</evidence>
<evidence type="ECO:0000256" key="3">
    <source>
        <dbReference type="ARBA" id="ARBA00022475"/>
    </source>
</evidence>
<dbReference type="GO" id="GO:0055085">
    <property type="term" value="P:transmembrane transport"/>
    <property type="evidence" value="ECO:0007669"/>
    <property type="project" value="InterPro"/>
</dbReference>
<organism evidence="9 10">
    <name type="scientific">Metamycoplasma arthritidis (strain 158L3-1)</name>
    <name type="common">Mycoplasma arthritidis</name>
    <dbReference type="NCBI Taxonomy" id="243272"/>
    <lineage>
        <taxon>Bacteria</taxon>
        <taxon>Bacillati</taxon>
        <taxon>Mycoplasmatota</taxon>
        <taxon>Mycoplasmoidales</taxon>
        <taxon>Metamycoplasmataceae</taxon>
        <taxon>Metamycoplasma</taxon>
    </lineage>
</organism>
<evidence type="ECO:0000313" key="9">
    <source>
        <dbReference type="EMBL" id="ACF07470.1"/>
    </source>
</evidence>
<feature type="transmembrane region" description="Helical" evidence="7">
    <location>
        <begin position="42"/>
        <end position="62"/>
    </location>
</feature>
<evidence type="ECO:0000256" key="4">
    <source>
        <dbReference type="ARBA" id="ARBA00022692"/>
    </source>
</evidence>
<dbReference type="Gene3D" id="1.10.3720.10">
    <property type="entry name" value="MetI-like"/>
    <property type="match status" value="1"/>
</dbReference>
<dbReference type="PROSITE" id="PS50928">
    <property type="entry name" value="ABC_TM1"/>
    <property type="match status" value="1"/>
</dbReference>
<dbReference type="STRING" id="243272.MARTH_orf707"/>
<feature type="transmembrane region" description="Helical" evidence="7">
    <location>
        <begin position="229"/>
        <end position="251"/>
    </location>
</feature>
<protein>
    <submittedName>
        <fullName evidence="9">Oligopeptide transport system permease protein</fullName>
    </submittedName>
</protein>
<feature type="transmembrane region" description="Helical" evidence="7">
    <location>
        <begin position="359"/>
        <end position="379"/>
    </location>
</feature>
<gene>
    <name evidence="9" type="primary">oppC2</name>
    <name evidence="9" type="ordered locus">MARTH_orf707</name>
</gene>
<evidence type="ECO:0000256" key="2">
    <source>
        <dbReference type="ARBA" id="ARBA00022448"/>
    </source>
</evidence>
<accession>B3PN68</accession>
<dbReference type="Pfam" id="PF00528">
    <property type="entry name" value="BPD_transp_1"/>
    <property type="match status" value="1"/>
</dbReference>
<dbReference type="InterPro" id="IPR050366">
    <property type="entry name" value="BP-dependent_transpt_permease"/>
</dbReference>
<evidence type="ECO:0000256" key="6">
    <source>
        <dbReference type="ARBA" id="ARBA00023136"/>
    </source>
</evidence>
<dbReference type="HOGENOM" id="CLU_707532_0_0_14"/>
<name>B3PN68_META1</name>
<dbReference type="CDD" id="cd06261">
    <property type="entry name" value="TM_PBP2"/>
    <property type="match status" value="1"/>
</dbReference>
<keyword evidence="4 7" id="KW-0812">Transmembrane</keyword>
<dbReference type="GO" id="GO:0005886">
    <property type="term" value="C:plasma membrane"/>
    <property type="evidence" value="ECO:0007669"/>
    <property type="project" value="UniProtKB-SubCell"/>
</dbReference>
<proteinExistence type="inferred from homology"/>
<dbReference type="Proteomes" id="UP000008812">
    <property type="component" value="Chromosome"/>
</dbReference>
<dbReference type="RefSeq" id="WP_012498427.1">
    <property type="nucleotide sequence ID" value="NC_011025.1"/>
</dbReference>
<keyword evidence="5 7" id="KW-1133">Transmembrane helix</keyword>
<reference evidence="9 10" key="1">
    <citation type="journal article" date="2008" name="Infect. Immun.">
        <title>Genome of Mycoplasma arthritidis.</title>
        <authorList>
            <person name="Dybvig K."/>
            <person name="Zuhua C."/>
            <person name="Lao P."/>
            <person name="Jordan D.S."/>
            <person name="French C.T."/>
            <person name="Tu A.H."/>
            <person name="Loraine A.E."/>
        </authorList>
    </citation>
    <scope>NUCLEOTIDE SEQUENCE [LARGE SCALE GENOMIC DNA]</scope>
    <source>
        <strain evidence="9 10">158L3-1</strain>
    </source>
</reference>
<comment type="similarity">
    <text evidence="7">Belongs to the binding-protein-dependent transport system permease family.</text>
</comment>
<comment type="subcellular location">
    <subcellularLocation>
        <location evidence="1 7">Cell membrane</location>
        <topology evidence="1 7">Multi-pass membrane protein</topology>
    </subcellularLocation>
</comment>
<dbReference type="PANTHER" id="PTHR43386">
    <property type="entry name" value="OLIGOPEPTIDE TRANSPORT SYSTEM PERMEASE PROTEIN APPC"/>
    <property type="match status" value="1"/>
</dbReference>
<evidence type="ECO:0000259" key="8">
    <source>
        <dbReference type="PROSITE" id="PS50928"/>
    </source>
</evidence>
<dbReference type="KEGG" id="mat:MARTH_orf707"/>
<keyword evidence="3" id="KW-1003">Cell membrane</keyword>
<keyword evidence="10" id="KW-1185">Reference proteome</keyword>
<feature type="transmembrane region" description="Helical" evidence="7">
    <location>
        <begin position="308"/>
        <end position="333"/>
    </location>
</feature>
<dbReference type="SUPFAM" id="SSF161098">
    <property type="entry name" value="MetI-like"/>
    <property type="match status" value="1"/>
</dbReference>
<dbReference type="EMBL" id="CP001047">
    <property type="protein sequence ID" value="ACF07470.1"/>
    <property type="molecule type" value="Genomic_DNA"/>
</dbReference>
<keyword evidence="2 7" id="KW-0813">Transport</keyword>